<feature type="compositionally biased region" description="Basic and acidic residues" evidence="1">
    <location>
        <begin position="1318"/>
        <end position="1328"/>
    </location>
</feature>
<gene>
    <name evidence="2" type="ORF">CSUI_002457</name>
</gene>
<dbReference type="VEuPathDB" id="ToxoDB:CSUI_002457"/>
<reference evidence="2 3" key="1">
    <citation type="journal article" date="2017" name="Int. J. Parasitol.">
        <title>The genome of the protozoan parasite Cystoisospora suis and a reverse vaccinology approach to identify vaccine candidates.</title>
        <authorList>
            <person name="Palmieri N."/>
            <person name="Shrestha A."/>
            <person name="Ruttkowski B."/>
            <person name="Beck T."/>
            <person name="Vogl C."/>
            <person name="Tomley F."/>
            <person name="Blake D.P."/>
            <person name="Joachim A."/>
        </authorList>
    </citation>
    <scope>NUCLEOTIDE SEQUENCE [LARGE SCALE GENOMIC DNA]</scope>
    <source>
        <strain evidence="2 3">Wien I</strain>
    </source>
</reference>
<feature type="region of interest" description="Disordered" evidence="1">
    <location>
        <begin position="486"/>
        <end position="520"/>
    </location>
</feature>
<comment type="caution">
    <text evidence="2">The sequence shown here is derived from an EMBL/GenBank/DDBJ whole genome shotgun (WGS) entry which is preliminary data.</text>
</comment>
<feature type="compositionally biased region" description="Basic and acidic residues" evidence="1">
    <location>
        <begin position="574"/>
        <end position="586"/>
    </location>
</feature>
<feature type="region of interest" description="Disordered" evidence="1">
    <location>
        <begin position="1295"/>
        <end position="1342"/>
    </location>
</feature>
<sequence length="1466" mass="163796">MASIKSLARLVLLPDEKGIPLFACSCRRTCLEPLSSSPSPLLFASYSSILSHEVSFPSRPPRSRRSNPSSLSTLSSSCSSPSPSATSLASSDSLSSATVPFISFHLRSRYVSVPLSSLLKYELSGHLQSSFSSSRCIVSTSSTSLPHAPALRSRQSRASNVYGQHASGEGQQKKEMKKKKFILIELLKRPEKVNKDGQILSKMIEGVKEKREGHAAAQLMNALASSSSTCRFFSPSMFIHALSFLQQKKWLPCLSPDIIQKRNQRILLSLQTQSSTLLSPKHMPISRAAKDDSLSHPSSSLGDIQRVLIEHLNALSHTDFCLTFRLLTSSSFSPSPIEWRYLLTQLKIRIPHLDVSSLSQIALSLVQTLPSSASCKESSIGLQKRERNEQVRSEDSLKHIHHSIACSQGQRLGAEQGEGYDMRGDVAPMLFSAKSFNKNERQSIEETSGEKKMKISYSLCDGRLEREIVERILKELLPSKEVSLGRVSSSMNMDRNQSQGRSLQKGSDEDEEDLEWKKGSASASSSTVTICSTEGASVCTAPPVSLIIAACGRLVDLSIAERIELKEILKQVVAHARDHDDPEGKNGRIGKKSRTTEEETFPRKTRSRDEGDDPSRRRRGKSKATADAEEREKVGEIDEGRSDMDKARQETTTAIPKGENGESKIENASCASLDMTSASKDIDRVLGELLHVPTAMSALQSSDVFLFLDCLDGVYRHLTRFTDAQLAAFSRRVALVLFEKKTTQVDNPHNDTNELTETIDGFQLLTLFFLDRLPSMPLRKQSVFRSLLISLLRNHPSALQPSLPILSSSFLIHMHPLLIKQTDNLWSGVDPLSPRYSSFLKYSLSNTEFSSLILDISRIFHLAFSTSYTCQELIFSSSKKRTTLDSSSSPSSSCHSLSLSLQSLVTGKNFDSKLHAAWRVFSRSIHRAVQSKLHDFDTLDLARLAEAAVLLRRIGGGCSRRGGRGQSRRSPGDFYLLMRGGIGRRGIDGDEDEDREIEMKIDEEEREMLDVLAHVFRAMDQRSWSLNLEHAEHLMTVLSLLSSPYEDKRKKGTDKDVYSTRPLSPPPPRRASPQLISLLARLVHLSVTKNETLAFSSHHADGKRVGGSQEEDRRIGEASEVYIHRNPEREVLSSSSHFPHGESYPRRPPSFTEFLFHQDKHEARRKRREQEGFAQEREDEEERSMQCEDEEEGGLLNSISIKQLRVAMSIFSPRLLTTLRTAGLPDDAASLLLFSLESIVWCIQEVSDIGSMPTLSIDSLSESTVLRDSQGQPCDTSTALSSCISEKLRRAPRLIPDASKSVDAGGRGGEEQEDQDEDLRRIRNRRGEDDTEKDEEEERRRKGREQVLLTLLGISKQTLAGAFGACGLLLDEMSPKDRRRTRVVGLTSRLSRYLPSDVALHTERQLLNEDLLRALPADVDALRSQCVEVISMRAVKRQKILMERDMKRKEKKRQKQEEEKKALSSQ</sequence>
<dbReference type="OrthoDB" id="333061at2759"/>
<feature type="region of interest" description="Disordered" evidence="1">
    <location>
        <begin position="574"/>
        <end position="662"/>
    </location>
</feature>
<protein>
    <submittedName>
        <fullName evidence="2">Uncharacterized protein</fullName>
    </submittedName>
</protein>
<feature type="compositionally biased region" description="Basic and acidic residues" evidence="1">
    <location>
        <begin position="1165"/>
        <end position="1176"/>
    </location>
</feature>
<name>A0A2C6KI29_9APIC</name>
<feature type="compositionally biased region" description="Basic and acidic residues" evidence="1">
    <location>
        <begin position="594"/>
        <end position="615"/>
    </location>
</feature>
<feature type="compositionally biased region" description="Basic and acidic residues" evidence="1">
    <location>
        <begin position="624"/>
        <end position="649"/>
    </location>
</feature>
<dbReference type="Proteomes" id="UP000221165">
    <property type="component" value="Unassembled WGS sequence"/>
</dbReference>
<feature type="compositionally biased region" description="Basic and acidic residues" evidence="1">
    <location>
        <begin position="1046"/>
        <end position="1058"/>
    </location>
</feature>
<dbReference type="RefSeq" id="XP_067925366.1">
    <property type="nucleotide sequence ID" value="XM_068062658.1"/>
</dbReference>
<feature type="region of interest" description="Disordered" evidence="1">
    <location>
        <begin position="1441"/>
        <end position="1466"/>
    </location>
</feature>
<dbReference type="GeneID" id="94425869"/>
<feature type="region of interest" description="Disordered" evidence="1">
    <location>
        <begin position="54"/>
        <end position="82"/>
    </location>
</feature>
<proteinExistence type="predicted"/>
<evidence type="ECO:0000313" key="2">
    <source>
        <dbReference type="EMBL" id="PHJ23691.1"/>
    </source>
</evidence>
<keyword evidence="3" id="KW-1185">Reference proteome</keyword>
<accession>A0A2C6KI29</accession>
<evidence type="ECO:0000313" key="3">
    <source>
        <dbReference type="Proteomes" id="UP000221165"/>
    </source>
</evidence>
<organism evidence="2 3">
    <name type="scientific">Cystoisospora suis</name>
    <dbReference type="NCBI Taxonomy" id="483139"/>
    <lineage>
        <taxon>Eukaryota</taxon>
        <taxon>Sar</taxon>
        <taxon>Alveolata</taxon>
        <taxon>Apicomplexa</taxon>
        <taxon>Conoidasida</taxon>
        <taxon>Coccidia</taxon>
        <taxon>Eucoccidiorida</taxon>
        <taxon>Eimeriorina</taxon>
        <taxon>Sarcocystidae</taxon>
        <taxon>Cystoisospora</taxon>
    </lineage>
</organism>
<feature type="compositionally biased region" description="Basic and acidic residues" evidence="1">
    <location>
        <begin position="1455"/>
        <end position="1466"/>
    </location>
</feature>
<feature type="region of interest" description="Disordered" evidence="1">
    <location>
        <begin position="1165"/>
        <end position="1191"/>
    </location>
</feature>
<feature type="region of interest" description="Disordered" evidence="1">
    <location>
        <begin position="1046"/>
        <end position="1072"/>
    </location>
</feature>
<evidence type="ECO:0000256" key="1">
    <source>
        <dbReference type="SAM" id="MobiDB-lite"/>
    </source>
</evidence>
<feature type="region of interest" description="Disordered" evidence="1">
    <location>
        <begin position="147"/>
        <end position="174"/>
    </location>
</feature>
<dbReference type="EMBL" id="MIGC01001037">
    <property type="protein sequence ID" value="PHJ23691.1"/>
    <property type="molecule type" value="Genomic_DNA"/>
</dbReference>
<feature type="compositionally biased region" description="Polar residues" evidence="1">
    <location>
        <begin position="486"/>
        <end position="505"/>
    </location>
</feature>
<feature type="compositionally biased region" description="Acidic residues" evidence="1">
    <location>
        <begin position="1177"/>
        <end position="1191"/>
    </location>
</feature>
<feature type="compositionally biased region" description="Low complexity" evidence="1">
    <location>
        <begin position="66"/>
        <end position="82"/>
    </location>
</feature>